<gene>
    <name evidence="4" type="ORF">ECPE_LOCUS4483</name>
</gene>
<reference evidence="6" key="1">
    <citation type="submission" date="2016-06" db="UniProtKB">
        <authorList>
            <consortium name="WormBaseParasite"/>
        </authorList>
    </citation>
    <scope>IDENTIFICATION</scope>
</reference>
<proteinExistence type="inferred from homology"/>
<evidence type="ECO:0000313" key="4">
    <source>
        <dbReference type="EMBL" id="VDP72742.1"/>
    </source>
</evidence>
<keyword evidence="5" id="KW-1185">Reference proteome</keyword>
<dbReference type="PANTHER" id="PTHR21292">
    <property type="entry name" value="EXOCYST COMPLEX COMPONENT SEC6-RELATED"/>
    <property type="match status" value="1"/>
</dbReference>
<dbReference type="WBParaSite" id="ECPE_0000449501-mRNA-1">
    <property type="protein sequence ID" value="ECPE_0000449501-mRNA-1"/>
    <property type="gene ID" value="ECPE_0000449501"/>
</dbReference>
<reference evidence="4 5" key="2">
    <citation type="submission" date="2018-11" db="EMBL/GenBank/DDBJ databases">
        <authorList>
            <consortium name="Pathogen Informatics"/>
        </authorList>
    </citation>
    <scope>NUCLEOTIDE SEQUENCE [LARGE SCALE GENOMIC DNA]</scope>
    <source>
        <strain evidence="4 5">Egypt</strain>
    </source>
</reference>
<evidence type="ECO:0000256" key="2">
    <source>
        <dbReference type="ARBA" id="ARBA00022448"/>
    </source>
</evidence>
<dbReference type="AlphaFoldDB" id="A0A183ABZ8"/>
<evidence type="ECO:0000313" key="5">
    <source>
        <dbReference type="Proteomes" id="UP000272942"/>
    </source>
</evidence>
<dbReference type="PANTHER" id="PTHR21292:SF1">
    <property type="entry name" value="EXOCYST COMPLEX COMPONENT 3"/>
    <property type="match status" value="1"/>
</dbReference>
<accession>A0A183ABZ8</accession>
<dbReference type="InterPro" id="IPR010326">
    <property type="entry name" value="EXOC3/Sec6"/>
</dbReference>
<dbReference type="EMBL" id="UZAN01041347">
    <property type="protein sequence ID" value="VDP72742.1"/>
    <property type="molecule type" value="Genomic_DNA"/>
</dbReference>
<dbReference type="InterPro" id="IPR042532">
    <property type="entry name" value="EXOC3/Sec6_C"/>
</dbReference>
<dbReference type="Gene3D" id="1.10.357.70">
    <property type="entry name" value="Exocyst complex component Sec6, C-terminal domain"/>
    <property type="match status" value="1"/>
</dbReference>
<dbReference type="OrthoDB" id="10047020at2759"/>
<dbReference type="Proteomes" id="UP000272942">
    <property type="component" value="Unassembled WGS sequence"/>
</dbReference>
<keyword evidence="3" id="KW-0268">Exocytosis</keyword>
<evidence type="ECO:0000313" key="6">
    <source>
        <dbReference type="WBParaSite" id="ECPE_0000449501-mRNA-1"/>
    </source>
</evidence>
<dbReference type="GO" id="GO:0006887">
    <property type="term" value="P:exocytosis"/>
    <property type="evidence" value="ECO:0007669"/>
    <property type="project" value="UniProtKB-KW"/>
</dbReference>
<comment type="similarity">
    <text evidence="1">Belongs to the SEC6 family.</text>
</comment>
<dbReference type="GO" id="GO:0051601">
    <property type="term" value="P:exocyst localization"/>
    <property type="evidence" value="ECO:0007669"/>
    <property type="project" value="TreeGrafter"/>
</dbReference>
<evidence type="ECO:0000256" key="1">
    <source>
        <dbReference type="ARBA" id="ARBA00009447"/>
    </source>
</evidence>
<organism evidence="6">
    <name type="scientific">Echinostoma caproni</name>
    <dbReference type="NCBI Taxonomy" id="27848"/>
    <lineage>
        <taxon>Eukaryota</taxon>
        <taxon>Metazoa</taxon>
        <taxon>Spiralia</taxon>
        <taxon>Lophotrochozoa</taxon>
        <taxon>Platyhelminthes</taxon>
        <taxon>Trematoda</taxon>
        <taxon>Digenea</taxon>
        <taxon>Plagiorchiida</taxon>
        <taxon>Echinostomata</taxon>
        <taxon>Echinostomatoidea</taxon>
        <taxon>Echinostomatidae</taxon>
        <taxon>Echinostoma</taxon>
    </lineage>
</organism>
<evidence type="ECO:0000256" key="3">
    <source>
        <dbReference type="ARBA" id="ARBA00022483"/>
    </source>
</evidence>
<protein>
    <submittedName>
        <fullName evidence="6">Exocyst complex component Sec10</fullName>
    </submittedName>
</protein>
<sequence length="246" mass="27776">MVKFLRGIAELAELLQPTLNPSQTAGCPDAATDASKELREFHQSYLRDRSQFRFYFEYMLASANDALVFADSIVKIVMQELAEDAQLKGRMTSHINTLKAQFEKVAEHCRLAAEETILLDLNFVLTNVMTPQCSPPLPGVEDACYKVIQYNDRCYIRVGAAYDCLPEIAQMFMERDPSMLYLDIAKFVKHFPDVRSDQLYTLLLSRGDLRSSDAKELAWNSLGTGDARTKTSPLNIFTKLSVAAQR</sequence>
<name>A0A183ABZ8_9TREM</name>
<dbReference type="GO" id="GO:0000149">
    <property type="term" value="F:SNARE binding"/>
    <property type="evidence" value="ECO:0007669"/>
    <property type="project" value="TreeGrafter"/>
</dbReference>
<dbReference type="GO" id="GO:0000145">
    <property type="term" value="C:exocyst"/>
    <property type="evidence" value="ECO:0007669"/>
    <property type="project" value="InterPro"/>
</dbReference>
<keyword evidence="2" id="KW-0813">Transport</keyword>